<accession>A0A0H5PXS0</accession>
<protein>
    <submittedName>
        <fullName evidence="1">Uncharacterized protein</fullName>
    </submittedName>
</protein>
<name>A0A0H5PXS0_9ZZZZ</name>
<organism evidence="1">
    <name type="scientific">uncultured prokaryote</name>
    <dbReference type="NCBI Taxonomy" id="198431"/>
    <lineage>
        <taxon>unclassified sequences</taxon>
        <taxon>environmental samples</taxon>
    </lineage>
</organism>
<dbReference type="AlphaFoldDB" id="A0A0H5PXS0"/>
<evidence type="ECO:0000313" key="1">
    <source>
        <dbReference type="EMBL" id="CRY94541.1"/>
    </source>
</evidence>
<sequence>MLEVQGVFVFRFLVARRNTSFTMLVNVYVFSNK</sequence>
<reference evidence="1" key="1">
    <citation type="submission" date="2015-06" db="EMBL/GenBank/DDBJ databases">
        <authorList>
            <person name="Joergensen T."/>
        </authorList>
    </citation>
    <scope>NUCLEOTIDE SEQUENCE</scope>
    <source>
        <strain evidence="1">RGRH0274</strain>
    </source>
</reference>
<reference evidence="1" key="2">
    <citation type="submission" date="2015-07" db="EMBL/GenBank/DDBJ databases">
        <title>Plasmids, circular viruses and viroids from rat gut.</title>
        <authorList>
            <person name="Jorgensen T.J."/>
            <person name="Hansen M.A."/>
            <person name="Xu Z."/>
            <person name="Tabak M.A."/>
            <person name="Sorensen S.J."/>
            <person name="Hansen L.H."/>
        </authorList>
    </citation>
    <scope>NUCLEOTIDE SEQUENCE</scope>
    <source>
        <strain evidence="1">RGRH0274</strain>
    </source>
</reference>
<dbReference type="EMBL" id="LN852946">
    <property type="protein sequence ID" value="CRY94541.1"/>
    <property type="molecule type" value="Genomic_DNA"/>
</dbReference>
<proteinExistence type="predicted"/>